<evidence type="ECO:0008006" key="3">
    <source>
        <dbReference type="Google" id="ProtNLM"/>
    </source>
</evidence>
<dbReference type="EMBL" id="JAIWYP010000013">
    <property type="protein sequence ID" value="KAH3717026.1"/>
    <property type="molecule type" value="Genomic_DNA"/>
</dbReference>
<accession>A0A9D4C426</accession>
<dbReference type="InterPro" id="IPR009057">
    <property type="entry name" value="Homeodomain-like_sf"/>
</dbReference>
<reference evidence="1" key="2">
    <citation type="submission" date="2020-11" db="EMBL/GenBank/DDBJ databases">
        <authorList>
            <person name="McCartney M.A."/>
            <person name="Auch B."/>
            <person name="Kono T."/>
            <person name="Mallez S."/>
            <person name="Becker A."/>
            <person name="Gohl D.M."/>
            <person name="Silverstein K.A.T."/>
            <person name="Koren S."/>
            <person name="Bechman K.B."/>
            <person name="Herman A."/>
            <person name="Abrahante J.E."/>
            <person name="Garbe J."/>
        </authorList>
    </citation>
    <scope>NUCLEOTIDE SEQUENCE</scope>
    <source>
        <strain evidence="1">Duluth1</strain>
        <tissue evidence="1">Whole animal</tissue>
    </source>
</reference>
<keyword evidence="2" id="KW-1185">Reference proteome</keyword>
<protein>
    <recommendedName>
        <fullName evidence="3">Paired domain-containing protein</fullName>
    </recommendedName>
</protein>
<reference evidence="1" key="1">
    <citation type="journal article" date="2019" name="bioRxiv">
        <title>The Genome of the Zebra Mussel, Dreissena polymorpha: A Resource for Invasive Species Research.</title>
        <authorList>
            <person name="McCartney M.A."/>
            <person name="Auch B."/>
            <person name="Kono T."/>
            <person name="Mallez S."/>
            <person name="Zhang Y."/>
            <person name="Obille A."/>
            <person name="Becker A."/>
            <person name="Abrahante J.E."/>
            <person name="Garbe J."/>
            <person name="Badalamenti J.P."/>
            <person name="Herman A."/>
            <person name="Mangelson H."/>
            <person name="Liachko I."/>
            <person name="Sullivan S."/>
            <person name="Sone E.D."/>
            <person name="Koren S."/>
            <person name="Silverstein K.A.T."/>
            <person name="Beckman K.B."/>
            <person name="Gohl D.M."/>
        </authorList>
    </citation>
    <scope>NUCLEOTIDE SEQUENCE</scope>
    <source>
        <strain evidence="1">Duluth1</strain>
        <tissue evidence="1">Whole animal</tissue>
    </source>
</reference>
<proteinExistence type="predicted"/>
<name>A0A9D4C426_DREPO</name>
<evidence type="ECO:0000313" key="1">
    <source>
        <dbReference type="EMBL" id="KAH3717026.1"/>
    </source>
</evidence>
<dbReference type="AlphaFoldDB" id="A0A9D4C426"/>
<sequence>MNRGVGMLEVGASQRHVARQLGVSQSVVARMWSRYQMHGDVIPRYRGGRQRATTQAQDRFIVVQAEVIAL</sequence>
<organism evidence="1 2">
    <name type="scientific">Dreissena polymorpha</name>
    <name type="common">Zebra mussel</name>
    <name type="synonym">Mytilus polymorpha</name>
    <dbReference type="NCBI Taxonomy" id="45954"/>
    <lineage>
        <taxon>Eukaryota</taxon>
        <taxon>Metazoa</taxon>
        <taxon>Spiralia</taxon>
        <taxon>Lophotrochozoa</taxon>
        <taxon>Mollusca</taxon>
        <taxon>Bivalvia</taxon>
        <taxon>Autobranchia</taxon>
        <taxon>Heteroconchia</taxon>
        <taxon>Euheterodonta</taxon>
        <taxon>Imparidentia</taxon>
        <taxon>Neoheterodontei</taxon>
        <taxon>Myida</taxon>
        <taxon>Dreissenoidea</taxon>
        <taxon>Dreissenidae</taxon>
        <taxon>Dreissena</taxon>
    </lineage>
</organism>
<dbReference type="Proteomes" id="UP000828390">
    <property type="component" value="Unassembled WGS sequence"/>
</dbReference>
<gene>
    <name evidence="1" type="ORF">DPMN_059768</name>
</gene>
<dbReference type="InterPro" id="IPR036388">
    <property type="entry name" value="WH-like_DNA-bd_sf"/>
</dbReference>
<evidence type="ECO:0000313" key="2">
    <source>
        <dbReference type="Proteomes" id="UP000828390"/>
    </source>
</evidence>
<dbReference type="SUPFAM" id="SSF46689">
    <property type="entry name" value="Homeodomain-like"/>
    <property type="match status" value="1"/>
</dbReference>
<comment type="caution">
    <text evidence="1">The sequence shown here is derived from an EMBL/GenBank/DDBJ whole genome shotgun (WGS) entry which is preliminary data.</text>
</comment>
<dbReference type="Gene3D" id="1.10.10.10">
    <property type="entry name" value="Winged helix-like DNA-binding domain superfamily/Winged helix DNA-binding domain"/>
    <property type="match status" value="1"/>
</dbReference>